<dbReference type="Gene3D" id="3.40.140.10">
    <property type="entry name" value="Cytidine Deaminase, domain 2"/>
    <property type="match status" value="1"/>
</dbReference>
<protein>
    <submittedName>
        <fullName evidence="2">DNA repair protein RadC</fullName>
    </submittedName>
</protein>
<sequence length="42" mass="4505">MTKVIIDAAKALDITVHDPIIIGKDGYVSLKGPKLIRKTQSG</sequence>
<feature type="domain" description="RadC-like JAB" evidence="1">
    <location>
        <begin position="1"/>
        <end position="32"/>
    </location>
</feature>
<evidence type="ECO:0000313" key="3">
    <source>
        <dbReference type="Proteomes" id="UP000197269"/>
    </source>
</evidence>
<dbReference type="InterPro" id="IPR025657">
    <property type="entry name" value="RadC_JAB"/>
</dbReference>
<comment type="caution">
    <text evidence="2">The sequence shown here is derived from an EMBL/GenBank/DDBJ whole genome shotgun (WGS) entry which is preliminary data.</text>
</comment>
<proteinExistence type="predicted"/>
<gene>
    <name evidence="2" type="ORF">B5E41_24105</name>
</gene>
<name>A0A246DP17_9HYPH</name>
<evidence type="ECO:0000259" key="1">
    <source>
        <dbReference type="Pfam" id="PF04002"/>
    </source>
</evidence>
<reference evidence="2 3" key="1">
    <citation type="submission" date="2017-03" db="EMBL/GenBank/DDBJ databases">
        <title>Genome of strain Rhizobium sp. CNPSo 668.</title>
        <authorList>
            <person name="Ribeiro R."/>
        </authorList>
    </citation>
    <scope>NUCLEOTIDE SEQUENCE [LARGE SCALE GENOMIC DNA]</scope>
    <source>
        <strain evidence="2 3">CNPSo 668</strain>
    </source>
</reference>
<dbReference type="Pfam" id="PF04002">
    <property type="entry name" value="RadC"/>
    <property type="match status" value="1"/>
</dbReference>
<dbReference type="EMBL" id="MXPU01000019">
    <property type="protein sequence ID" value="OWO92027.1"/>
    <property type="molecule type" value="Genomic_DNA"/>
</dbReference>
<accession>A0A246DP17</accession>
<dbReference type="Proteomes" id="UP000197269">
    <property type="component" value="Unassembled WGS sequence"/>
</dbReference>
<organism evidence="2 3">
    <name type="scientific">Rhizobium esperanzae</name>
    <dbReference type="NCBI Taxonomy" id="1967781"/>
    <lineage>
        <taxon>Bacteria</taxon>
        <taxon>Pseudomonadati</taxon>
        <taxon>Pseudomonadota</taxon>
        <taxon>Alphaproteobacteria</taxon>
        <taxon>Hyphomicrobiales</taxon>
        <taxon>Rhizobiaceae</taxon>
        <taxon>Rhizobium/Agrobacterium group</taxon>
        <taxon>Rhizobium</taxon>
    </lineage>
</organism>
<dbReference type="AlphaFoldDB" id="A0A246DP17"/>
<evidence type="ECO:0000313" key="2">
    <source>
        <dbReference type="EMBL" id="OWO92027.1"/>
    </source>
</evidence>